<dbReference type="SUPFAM" id="SSF53383">
    <property type="entry name" value="PLP-dependent transferases"/>
    <property type="match status" value="1"/>
</dbReference>
<dbReference type="InterPro" id="IPR015421">
    <property type="entry name" value="PyrdxlP-dep_Trfase_major"/>
</dbReference>
<evidence type="ECO:0000313" key="3">
    <source>
        <dbReference type="Proteomes" id="UP000542674"/>
    </source>
</evidence>
<evidence type="ECO:0000259" key="1">
    <source>
        <dbReference type="Pfam" id="PF00266"/>
    </source>
</evidence>
<dbReference type="Gene3D" id="3.90.1150.10">
    <property type="entry name" value="Aspartate Aminotransferase, domain 1"/>
    <property type="match status" value="1"/>
</dbReference>
<dbReference type="InterPro" id="IPR015424">
    <property type="entry name" value="PyrdxlP-dep_Trfase"/>
</dbReference>
<dbReference type="Proteomes" id="UP000542674">
    <property type="component" value="Unassembled WGS sequence"/>
</dbReference>
<dbReference type="PANTHER" id="PTHR43586:SF21">
    <property type="entry name" value="PYRIDOXAL PHOSPHATE (PLP)-DEPENDENT ASPARTATE AMINOTRANSFERASE SUPERFAMILY"/>
    <property type="match status" value="1"/>
</dbReference>
<dbReference type="Pfam" id="PF00266">
    <property type="entry name" value="Aminotran_5"/>
    <property type="match status" value="1"/>
</dbReference>
<dbReference type="InterPro" id="IPR015422">
    <property type="entry name" value="PyrdxlP-dep_Trfase_small"/>
</dbReference>
<dbReference type="AlphaFoldDB" id="A0A7W7WZ27"/>
<sequence length="420" mass="43652">MAHVPGNRVRDPGADPRTVCGMAFDVARVRGLFPALGDGWVHLDAPAGMQVPEQVATAVSTALRAPVSGPGGIFPASQRAEAIVDAARRAVADLVGADPAGVVLGPSSAVLLSRLADAVSDTWFLGDEVVVSRLDHPANIAPWQRAAQRTGSVVRWAEVDIETCELPAWQYDELITDKCKLVAVTAASGSVGTRPDLRKIAEAARRTDALVVVDASAAAPFVPLDITSMNADVVAVSANTWGGPPVGALVFRDPSRLDLLPSVAVEPGARGPERLELGPHAYPLLAGLVASVEYLAGLDDASVGPRRERVLTSLGSVKAYQAGLLANLINELRSLRHVMVIGDAMRRVPALAFTVAGVKAGDCVEHLSERGVCAFADSGQHGVFSVLGVGEVGGAVRVGLAHYTNAVEVDELVRAVAELG</sequence>
<name>A0A7W7WZ27_9PSEU</name>
<evidence type="ECO:0000313" key="2">
    <source>
        <dbReference type="EMBL" id="MBB4969124.1"/>
    </source>
</evidence>
<dbReference type="EMBL" id="JACHJS010000001">
    <property type="protein sequence ID" value="MBB4969124.1"/>
    <property type="molecule type" value="Genomic_DNA"/>
</dbReference>
<comment type="caution">
    <text evidence="2">The sequence shown here is derived from an EMBL/GenBank/DDBJ whole genome shotgun (WGS) entry which is preliminary data.</text>
</comment>
<dbReference type="InterPro" id="IPR000192">
    <property type="entry name" value="Aminotrans_V_dom"/>
</dbReference>
<protein>
    <submittedName>
        <fullName evidence="2">Cysteine desulfurase family protein (TIGR01976 family)</fullName>
    </submittedName>
</protein>
<organism evidence="2 3">
    <name type="scientific">Saccharothrix violaceirubra</name>
    <dbReference type="NCBI Taxonomy" id="413306"/>
    <lineage>
        <taxon>Bacteria</taxon>
        <taxon>Bacillati</taxon>
        <taxon>Actinomycetota</taxon>
        <taxon>Actinomycetes</taxon>
        <taxon>Pseudonocardiales</taxon>
        <taxon>Pseudonocardiaceae</taxon>
        <taxon>Saccharothrix</taxon>
    </lineage>
</organism>
<proteinExistence type="predicted"/>
<feature type="domain" description="Aminotransferase class V" evidence="1">
    <location>
        <begin position="41"/>
        <end position="412"/>
    </location>
</feature>
<dbReference type="NCBIfam" id="TIGR01976">
    <property type="entry name" value="am_tr_V_VC1184"/>
    <property type="match status" value="1"/>
</dbReference>
<keyword evidence="3" id="KW-1185">Reference proteome</keyword>
<accession>A0A7W7WZ27</accession>
<dbReference type="InterPro" id="IPR011340">
    <property type="entry name" value="Cys_dSase-rel"/>
</dbReference>
<dbReference type="PANTHER" id="PTHR43586">
    <property type="entry name" value="CYSTEINE DESULFURASE"/>
    <property type="match status" value="1"/>
</dbReference>
<reference evidence="2 3" key="1">
    <citation type="submission" date="2020-08" db="EMBL/GenBank/DDBJ databases">
        <title>Sequencing the genomes of 1000 actinobacteria strains.</title>
        <authorList>
            <person name="Klenk H.-P."/>
        </authorList>
    </citation>
    <scope>NUCLEOTIDE SEQUENCE [LARGE SCALE GENOMIC DNA]</scope>
    <source>
        <strain evidence="2 3">DSM 45084</strain>
    </source>
</reference>
<dbReference type="Gene3D" id="3.40.640.10">
    <property type="entry name" value="Type I PLP-dependent aspartate aminotransferase-like (Major domain)"/>
    <property type="match status" value="1"/>
</dbReference>
<gene>
    <name evidence="2" type="ORF">F4559_006483</name>
</gene>